<protein>
    <submittedName>
        <fullName evidence="3">PDZ domain-containing protein</fullName>
    </submittedName>
</protein>
<evidence type="ECO:0000259" key="2">
    <source>
        <dbReference type="PROSITE" id="PS50106"/>
    </source>
</evidence>
<reference evidence="4" key="1">
    <citation type="journal article" date="2019" name="Int. J. Syst. Evol. Microbiol.">
        <title>The Global Catalogue of Microorganisms (GCM) 10K type strain sequencing project: providing services to taxonomists for standard genome sequencing and annotation.</title>
        <authorList>
            <consortium name="The Broad Institute Genomics Platform"/>
            <consortium name="The Broad Institute Genome Sequencing Center for Infectious Disease"/>
            <person name="Wu L."/>
            <person name="Ma J."/>
        </authorList>
    </citation>
    <scope>NUCLEOTIDE SEQUENCE [LARGE SCALE GENOMIC DNA]</scope>
    <source>
        <strain evidence="4">CGMCC 4.7106</strain>
    </source>
</reference>
<evidence type="ECO:0000313" key="3">
    <source>
        <dbReference type="EMBL" id="MFD2256222.1"/>
    </source>
</evidence>
<dbReference type="Proteomes" id="UP001597375">
    <property type="component" value="Unassembled WGS sequence"/>
</dbReference>
<keyword evidence="4" id="KW-1185">Reference proteome</keyword>
<dbReference type="InterPro" id="IPR036034">
    <property type="entry name" value="PDZ_sf"/>
</dbReference>
<dbReference type="Gene3D" id="2.30.42.10">
    <property type="match status" value="1"/>
</dbReference>
<name>A0ABW5D5A7_9BACT</name>
<dbReference type="EMBL" id="JBHUIT010000005">
    <property type="protein sequence ID" value="MFD2256222.1"/>
    <property type="molecule type" value="Genomic_DNA"/>
</dbReference>
<comment type="caution">
    <text evidence="3">The sequence shown here is derived from an EMBL/GenBank/DDBJ whole genome shotgun (WGS) entry which is preliminary data.</text>
</comment>
<dbReference type="InterPro" id="IPR001478">
    <property type="entry name" value="PDZ"/>
</dbReference>
<organism evidence="3 4">
    <name type="scientific">Luteolibacter algae</name>
    <dbReference type="NCBI Taxonomy" id="454151"/>
    <lineage>
        <taxon>Bacteria</taxon>
        <taxon>Pseudomonadati</taxon>
        <taxon>Verrucomicrobiota</taxon>
        <taxon>Verrucomicrobiia</taxon>
        <taxon>Verrucomicrobiales</taxon>
        <taxon>Verrucomicrobiaceae</taxon>
        <taxon>Luteolibacter</taxon>
    </lineage>
</organism>
<feature type="compositionally biased region" description="Basic and acidic residues" evidence="1">
    <location>
        <begin position="21"/>
        <end position="39"/>
    </location>
</feature>
<accession>A0ABW5D5A7</accession>
<dbReference type="Pfam" id="PF13180">
    <property type="entry name" value="PDZ_2"/>
    <property type="match status" value="1"/>
</dbReference>
<gene>
    <name evidence="3" type="ORF">ACFSSA_06025</name>
</gene>
<dbReference type="SMART" id="SM00228">
    <property type="entry name" value="PDZ"/>
    <property type="match status" value="1"/>
</dbReference>
<proteinExistence type="predicted"/>
<sequence length="257" mass="28262">MHASIHFAALVLVAGSLCHAREPEGPKDLTSGVEERSEKPPMPWLGLSVAKPDDTTATQLPALPPGIGFIVTDLDKDGPAQKAGVKKMDLLWKMNEQMLVNEGQLATLLRLSKPEDVVTISVFREGKSLDLKLTLGEGKADTDEVIRRVLNDSVMRGRDGAVRIVNLEQKKASYTNENGTAEVYRVESGDAVKIVSPDGKIIYEGVIRGWAEYSDVPHSWRRQICALRRGLDHALDPSVAPMRHPRPRIVPPPMPEQ</sequence>
<dbReference type="SUPFAM" id="SSF50156">
    <property type="entry name" value="PDZ domain-like"/>
    <property type="match status" value="1"/>
</dbReference>
<feature type="region of interest" description="Disordered" evidence="1">
    <location>
        <begin position="21"/>
        <end position="43"/>
    </location>
</feature>
<dbReference type="RefSeq" id="WP_386819271.1">
    <property type="nucleotide sequence ID" value="NZ_JBHUIT010000005.1"/>
</dbReference>
<feature type="domain" description="PDZ" evidence="2">
    <location>
        <begin position="30"/>
        <end position="126"/>
    </location>
</feature>
<evidence type="ECO:0000256" key="1">
    <source>
        <dbReference type="SAM" id="MobiDB-lite"/>
    </source>
</evidence>
<evidence type="ECO:0000313" key="4">
    <source>
        <dbReference type="Proteomes" id="UP001597375"/>
    </source>
</evidence>
<dbReference type="PROSITE" id="PS50106">
    <property type="entry name" value="PDZ"/>
    <property type="match status" value="1"/>
</dbReference>